<evidence type="ECO:0000313" key="1">
    <source>
        <dbReference type="EMBL" id="BDI28230.1"/>
    </source>
</evidence>
<accession>A0A402CS25</accession>
<name>A0A402CS25_9BACT</name>
<keyword evidence="2" id="KW-1185">Reference proteome</keyword>
<evidence type="ECO:0000313" key="2">
    <source>
        <dbReference type="Proteomes" id="UP000287394"/>
    </source>
</evidence>
<dbReference type="RefSeq" id="WP_119320174.1">
    <property type="nucleotide sequence ID" value="NZ_AP025739.1"/>
</dbReference>
<dbReference type="KEGG" id="ccot:CCAX7_002810"/>
<dbReference type="Proteomes" id="UP000287394">
    <property type="component" value="Chromosome"/>
</dbReference>
<sequence>MANQPALTRDEQWEKLDRWLTESIAAIQRGDLSRLPADFTGERGEAAVAAYETVRQAMEILEQWETMGL</sequence>
<dbReference type="EMBL" id="AP025739">
    <property type="protein sequence ID" value="BDI28230.1"/>
    <property type="molecule type" value="Genomic_DNA"/>
</dbReference>
<organism evidence="1 2">
    <name type="scientific">Capsulimonas corticalis</name>
    <dbReference type="NCBI Taxonomy" id="2219043"/>
    <lineage>
        <taxon>Bacteria</taxon>
        <taxon>Bacillati</taxon>
        <taxon>Armatimonadota</taxon>
        <taxon>Armatimonadia</taxon>
        <taxon>Capsulimonadales</taxon>
        <taxon>Capsulimonadaceae</taxon>
        <taxon>Capsulimonas</taxon>
    </lineage>
</organism>
<gene>
    <name evidence="1" type="ORF">CCAX7_002810</name>
</gene>
<dbReference type="AlphaFoldDB" id="A0A402CS25"/>
<protein>
    <submittedName>
        <fullName evidence="1">Uncharacterized protein</fullName>
    </submittedName>
</protein>
<proteinExistence type="predicted"/>
<reference evidence="1 2" key="1">
    <citation type="journal article" date="2019" name="Int. J. Syst. Evol. Microbiol.">
        <title>Capsulimonas corticalis gen. nov., sp. nov., an aerobic capsulated bacterium, of a novel bacterial order, Capsulimonadales ord. nov., of the class Armatimonadia of the phylum Armatimonadetes.</title>
        <authorList>
            <person name="Li J."/>
            <person name="Kudo C."/>
            <person name="Tonouchi A."/>
        </authorList>
    </citation>
    <scope>NUCLEOTIDE SEQUENCE [LARGE SCALE GENOMIC DNA]</scope>
    <source>
        <strain evidence="1 2">AX-7</strain>
    </source>
</reference>